<protein>
    <recommendedName>
        <fullName evidence="2">Protein kinase domain-containing protein</fullName>
    </recommendedName>
</protein>
<gene>
    <name evidence="3" type="ORF">BDV98DRAFT_508244</name>
</gene>
<dbReference type="PROSITE" id="PS50011">
    <property type="entry name" value="PROTEIN_KINASE_DOM"/>
    <property type="match status" value="1"/>
</dbReference>
<evidence type="ECO:0000313" key="3">
    <source>
        <dbReference type="EMBL" id="TFL00796.1"/>
    </source>
</evidence>
<evidence type="ECO:0000256" key="1">
    <source>
        <dbReference type="SAM" id="MobiDB-lite"/>
    </source>
</evidence>
<dbReference type="AlphaFoldDB" id="A0A5C3QFM6"/>
<dbReference type="GO" id="GO:0004672">
    <property type="term" value="F:protein kinase activity"/>
    <property type="evidence" value="ECO:0007669"/>
    <property type="project" value="InterPro"/>
</dbReference>
<dbReference type="GO" id="GO:0005524">
    <property type="term" value="F:ATP binding"/>
    <property type="evidence" value="ECO:0007669"/>
    <property type="project" value="InterPro"/>
</dbReference>
<feature type="region of interest" description="Disordered" evidence="1">
    <location>
        <begin position="42"/>
        <end position="71"/>
    </location>
</feature>
<dbReference type="InterPro" id="IPR000719">
    <property type="entry name" value="Prot_kinase_dom"/>
</dbReference>
<organism evidence="3 4">
    <name type="scientific">Pterulicium gracile</name>
    <dbReference type="NCBI Taxonomy" id="1884261"/>
    <lineage>
        <taxon>Eukaryota</taxon>
        <taxon>Fungi</taxon>
        <taxon>Dikarya</taxon>
        <taxon>Basidiomycota</taxon>
        <taxon>Agaricomycotina</taxon>
        <taxon>Agaricomycetes</taxon>
        <taxon>Agaricomycetidae</taxon>
        <taxon>Agaricales</taxon>
        <taxon>Pleurotineae</taxon>
        <taxon>Pterulaceae</taxon>
        <taxon>Pterulicium</taxon>
    </lineage>
</organism>
<name>A0A5C3QFM6_9AGAR</name>
<dbReference type="SUPFAM" id="SSF56112">
    <property type="entry name" value="Protein kinase-like (PK-like)"/>
    <property type="match status" value="1"/>
</dbReference>
<evidence type="ECO:0000313" key="4">
    <source>
        <dbReference type="Proteomes" id="UP000305067"/>
    </source>
</evidence>
<reference evidence="3 4" key="1">
    <citation type="journal article" date="2019" name="Nat. Ecol. Evol.">
        <title>Megaphylogeny resolves global patterns of mushroom evolution.</title>
        <authorList>
            <person name="Varga T."/>
            <person name="Krizsan K."/>
            <person name="Foldi C."/>
            <person name="Dima B."/>
            <person name="Sanchez-Garcia M."/>
            <person name="Sanchez-Ramirez S."/>
            <person name="Szollosi G.J."/>
            <person name="Szarkandi J.G."/>
            <person name="Papp V."/>
            <person name="Albert L."/>
            <person name="Andreopoulos W."/>
            <person name="Angelini C."/>
            <person name="Antonin V."/>
            <person name="Barry K.W."/>
            <person name="Bougher N.L."/>
            <person name="Buchanan P."/>
            <person name="Buyck B."/>
            <person name="Bense V."/>
            <person name="Catcheside P."/>
            <person name="Chovatia M."/>
            <person name="Cooper J."/>
            <person name="Damon W."/>
            <person name="Desjardin D."/>
            <person name="Finy P."/>
            <person name="Geml J."/>
            <person name="Haridas S."/>
            <person name="Hughes K."/>
            <person name="Justo A."/>
            <person name="Karasinski D."/>
            <person name="Kautmanova I."/>
            <person name="Kiss B."/>
            <person name="Kocsube S."/>
            <person name="Kotiranta H."/>
            <person name="LaButti K.M."/>
            <person name="Lechner B.E."/>
            <person name="Liimatainen K."/>
            <person name="Lipzen A."/>
            <person name="Lukacs Z."/>
            <person name="Mihaltcheva S."/>
            <person name="Morgado L.N."/>
            <person name="Niskanen T."/>
            <person name="Noordeloos M.E."/>
            <person name="Ohm R.A."/>
            <person name="Ortiz-Santana B."/>
            <person name="Ovrebo C."/>
            <person name="Racz N."/>
            <person name="Riley R."/>
            <person name="Savchenko A."/>
            <person name="Shiryaev A."/>
            <person name="Soop K."/>
            <person name="Spirin V."/>
            <person name="Szebenyi C."/>
            <person name="Tomsovsky M."/>
            <person name="Tulloss R.E."/>
            <person name="Uehling J."/>
            <person name="Grigoriev I.V."/>
            <person name="Vagvolgyi C."/>
            <person name="Papp T."/>
            <person name="Martin F.M."/>
            <person name="Miettinen O."/>
            <person name="Hibbett D.S."/>
            <person name="Nagy L.G."/>
        </authorList>
    </citation>
    <scope>NUCLEOTIDE SEQUENCE [LARGE SCALE GENOMIC DNA]</scope>
    <source>
        <strain evidence="3 4">CBS 309.79</strain>
    </source>
</reference>
<keyword evidence="4" id="KW-1185">Reference proteome</keyword>
<feature type="compositionally biased region" description="Polar residues" evidence="1">
    <location>
        <begin position="42"/>
        <end position="52"/>
    </location>
</feature>
<evidence type="ECO:0000259" key="2">
    <source>
        <dbReference type="PROSITE" id="PS50011"/>
    </source>
</evidence>
<dbReference type="OrthoDB" id="4062651at2759"/>
<proteinExistence type="predicted"/>
<dbReference type="EMBL" id="ML178827">
    <property type="protein sequence ID" value="TFL00796.1"/>
    <property type="molecule type" value="Genomic_DNA"/>
</dbReference>
<dbReference type="Gene3D" id="1.10.510.10">
    <property type="entry name" value="Transferase(Phosphotransferase) domain 1"/>
    <property type="match status" value="1"/>
</dbReference>
<dbReference type="InterPro" id="IPR011009">
    <property type="entry name" value="Kinase-like_dom_sf"/>
</dbReference>
<feature type="domain" description="Protein kinase" evidence="2">
    <location>
        <begin position="298"/>
        <end position="498"/>
    </location>
</feature>
<dbReference type="STRING" id="1884261.A0A5C3QFM6"/>
<dbReference type="Proteomes" id="UP000305067">
    <property type="component" value="Unassembled WGS sequence"/>
</dbReference>
<accession>A0A5C3QFM6</accession>
<sequence length="498" mass="55328">MFCWIFPVVPSKVSSVFWVPGRLTPYVCTDFQQTVKLYRQRPSPSSAATSTGYEKEQGTEHTGLYDGRVKVNGPPRSAPPIELYHPAFGQFRHGLQSTAPIPKDLLQLVAEFLRKLSVLRHFEDHRGRDIRSILNDLLSTSLVRLVNWDRSVANAVSKCNTPANQTACPVIVEWKSEPGAGGSDPSVQVSFSHCKIYVSPEREKVLQASSCPSFLISIAGPWLLVSGAVFAGKPIIQRLTSYEWLGRARVNDPRQVSEIARIFLAIREPLAALQSYYANLVIPSVPRPNCMHPRFFPHITSYPVGAGAKDDVQFAYVCPLQDSVACVAFEAVLLDTNERVVVKFVAKYGESTHRYMADRHMAPALRYFGLLDPHSDHTYAGLSMAVMDKLAGATLHDRYADSPIPDDVEREVEAAAQELKNGGFVHGDLRPPNIVILDSPVHGSRVRLIDFDWAREVGKVQCPCDLTSAVMRPTGASDYDMVTVKHMYLLVKAMLRKP</sequence>